<dbReference type="Proteomes" id="UP000016933">
    <property type="component" value="Unassembled WGS sequence"/>
</dbReference>
<evidence type="ECO:0000313" key="2">
    <source>
        <dbReference type="EMBL" id="EME41348.1"/>
    </source>
</evidence>
<protein>
    <submittedName>
        <fullName evidence="2">Uncharacterized protein</fullName>
    </submittedName>
</protein>
<dbReference type="EMBL" id="KB446542">
    <property type="protein sequence ID" value="EME41348.1"/>
    <property type="molecule type" value="Genomic_DNA"/>
</dbReference>
<reference evidence="2 3" key="2">
    <citation type="journal article" date="2012" name="PLoS Pathog.">
        <title>Diverse lifestyles and strategies of plant pathogenesis encoded in the genomes of eighteen Dothideomycetes fungi.</title>
        <authorList>
            <person name="Ohm R.A."/>
            <person name="Feau N."/>
            <person name="Henrissat B."/>
            <person name="Schoch C.L."/>
            <person name="Horwitz B.A."/>
            <person name="Barry K.W."/>
            <person name="Condon B.J."/>
            <person name="Copeland A.C."/>
            <person name="Dhillon B."/>
            <person name="Glaser F."/>
            <person name="Hesse C.N."/>
            <person name="Kosti I."/>
            <person name="LaButti K."/>
            <person name="Lindquist E.A."/>
            <person name="Lucas S."/>
            <person name="Salamov A.A."/>
            <person name="Bradshaw R.E."/>
            <person name="Ciuffetti L."/>
            <person name="Hamelin R.C."/>
            <person name="Kema G.H.J."/>
            <person name="Lawrence C."/>
            <person name="Scott J.A."/>
            <person name="Spatafora J.W."/>
            <person name="Turgeon B.G."/>
            <person name="de Wit P.J.G.M."/>
            <person name="Zhong S."/>
            <person name="Goodwin S.B."/>
            <person name="Grigoriev I.V."/>
        </authorList>
    </citation>
    <scope>NUCLEOTIDE SEQUENCE [LARGE SCALE GENOMIC DNA]</scope>
    <source>
        <strain evidence="3">NZE10 / CBS 128990</strain>
    </source>
</reference>
<keyword evidence="3" id="KW-1185">Reference proteome</keyword>
<organism evidence="2 3">
    <name type="scientific">Dothistroma septosporum (strain NZE10 / CBS 128990)</name>
    <name type="common">Red band needle blight fungus</name>
    <name type="synonym">Mycosphaerella pini</name>
    <dbReference type="NCBI Taxonomy" id="675120"/>
    <lineage>
        <taxon>Eukaryota</taxon>
        <taxon>Fungi</taxon>
        <taxon>Dikarya</taxon>
        <taxon>Ascomycota</taxon>
        <taxon>Pezizomycotina</taxon>
        <taxon>Dothideomycetes</taxon>
        <taxon>Dothideomycetidae</taxon>
        <taxon>Mycosphaerellales</taxon>
        <taxon>Mycosphaerellaceae</taxon>
        <taxon>Dothistroma</taxon>
    </lineage>
</organism>
<name>N1PFF7_DOTSN</name>
<dbReference type="HOGENOM" id="CLU_386852_0_0_1"/>
<proteinExistence type="predicted"/>
<sequence>MHAVGAGSYAAVAFRHSSRSPADSSAYLGGSETSIVITVPARIARSLSVSPTRASHALPCLRGSAAHSIADRVEIVYLPNPKDDSEDSERLSLPESAWSGAGCNALGRYCMRIIVLLSDASPLESSMTTSIGIPYVVLGSSLERAMKSSSDVSFFGSLPLPSRYLVKDRPVRTCAWSSRRAEFPVENFAAALSDVGLFSIKVLDGITERLGGAELAGDRLPSTETEREYRCSERLGLLDCATARSGRPDVDIVAFKIELNHVADAMIDIGISYDECIDDQATDMSNNFGERLWPARLPPGILVVDGKDPLISRWDVVLSEEKPKDLVRTARLPDMKSEFARLALWAELVRRQHGKIWLEKTTEKGVASCVSYALVFQLKDIDQVIKHVEPEGAERLMGLEYVADDQSESRKSTREEDARGTGTEKRVRLGVIAGAGQAGNFVKPSVSKQEVLDCSYDGLCFVFRASCAEADAKPGTSSWPARKVSIEDTVALDAVAGSRTHATSHDAPHVPTFTASNGRRDEIAAKLDDRIEGTRDRSHHRSLISELFLWEFPAGLSKDGDSSTIDDDYDDDDDLKDTFNTDLQSRTSEGSIEEKQTIVDFWLSLRDGPAEPHLIALKDCVDFDDFLDQVLRDPLQSVVLDVEPVRAFRLKVVSQPGAEAMWVRLTHKRAADVLSEVHAADSDGIGFSVALPVRVSAAISAQLSMPFRCYRTRA</sequence>
<gene>
    <name evidence="2" type="ORF">DOTSEDRAFT_81690</name>
</gene>
<feature type="compositionally biased region" description="Basic and acidic residues" evidence="1">
    <location>
        <begin position="407"/>
        <end position="424"/>
    </location>
</feature>
<evidence type="ECO:0000256" key="1">
    <source>
        <dbReference type="SAM" id="MobiDB-lite"/>
    </source>
</evidence>
<reference evidence="3" key="1">
    <citation type="journal article" date="2012" name="PLoS Genet.">
        <title>The genomes of the fungal plant pathogens Cladosporium fulvum and Dothistroma septosporum reveal adaptation to different hosts and lifestyles but also signatures of common ancestry.</title>
        <authorList>
            <person name="de Wit P.J.G.M."/>
            <person name="van der Burgt A."/>
            <person name="Oekmen B."/>
            <person name="Stergiopoulos I."/>
            <person name="Abd-Elsalam K.A."/>
            <person name="Aerts A.L."/>
            <person name="Bahkali A.H."/>
            <person name="Beenen H.G."/>
            <person name="Chettri P."/>
            <person name="Cox M.P."/>
            <person name="Datema E."/>
            <person name="de Vries R.P."/>
            <person name="Dhillon B."/>
            <person name="Ganley A.R."/>
            <person name="Griffiths S.A."/>
            <person name="Guo Y."/>
            <person name="Hamelin R.C."/>
            <person name="Henrissat B."/>
            <person name="Kabir M.S."/>
            <person name="Jashni M.K."/>
            <person name="Kema G."/>
            <person name="Klaubauf S."/>
            <person name="Lapidus A."/>
            <person name="Levasseur A."/>
            <person name="Lindquist E."/>
            <person name="Mehrabi R."/>
            <person name="Ohm R.A."/>
            <person name="Owen T.J."/>
            <person name="Salamov A."/>
            <person name="Schwelm A."/>
            <person name="Schijlen E."/>
            <person name="Sun H."/>
            <person name="van den Burg H.A."/>
            <person name="van Ham R.C.H.J."/>
            <person name="Zhang S."/>
            <person name="Goodwin S.B."/>
            <person name="Grigoriev I.V."/>
            <person name="Collemare J."/>
            <person name="Bradshaw R.E."/>
        </authorList>
    </citation>
    <scope>NUCLEOTIDE SEQUENCE [LARGE SCALE GENOMIC DNA]</scope>
    <source>
        <strain evidence="3">NZE10 / CBS 128990</strain>
    </source>
</reference>
<dbReference type="AlphaFoldDB" id="N1PFF7"/>
<accession>N1PFF7</accession>
<evidence type="ECO:0000313" key="3">
    <source>
        <dbReference type="Proteomes" id="UP000016933"/>
    </source>
</evidence>
<feature type="region of interest" description="Disordered" evidence="1">
    <location>
        <begin position="404"/>
        <end position="424"/>
    </location>
</feature>